<feature type="active site" description="Proton donor" evidence="5">
    <location>
        <position position="23"/>
    </location>
</feature>
<dbReference type="Pfam" id="PF05761">
    <property type="entry name" value="5_nucleotid"/>
    <property type="match status" value="1"/>
</dbReference>
<sequence length="484" mass="56646">MQKVYVNKALKMEKIKWIGFDMDATLAVYNLQNFESFVFELVREKLILMGHSEELAKYTYDASFSVRGAWFDKRHGNLLKSDEHNNILAAWHGLRKMQSSEIRAMYPNKHMPFDGERVFVLNTIFNQPETFMLACMIDMYERSSLYTATEDGRGFISGSNVLTFREISDDLRRVVDIVLRSDQYKSHMVNNLERFILRDKRAVPFLTSLRQANKKLFLLTNSDFNFTNSLMSFIYGTNWRTLFDIVVVDGEKPKWFATDAFFREVDVQTGKTKMGHHEGPFSTGAVYSGGSVVEFRRNTRLTGKDTLYVGDHIYGDVMRSKKTGGWRTFLIVPELDREISIWKSQRKRYLEMRRIDHQLHEEEMTASSESFHDEDSENSTSPPKNNKRNVTFYKDEAAKLELEYSKMGSLLRSGLRETWFAGQMRRYADLYAGCVYDLHHYPVSGSFYVAPQFFWPTRSWRQRIENLADQLQRPQDTIFSKQAL</sequence>
<dbReference type="OrthoDB" id="10252832at2759"/>
<keyword evidence="9" id="KW-1185">Reference proteome</keyword>
<dbReference type="PANTHER" id="PTHR12103">
    <property type="entry name" value="5'-NUCLEOTIDASE DOMAIN-CONTAINING"/>
    <property type="match status" value="1"/>
</dbReference>
<evidence type="ECO:0000313" key="9">
    <source>
        <dbReference type="Proteomes" id="UP000835052"/>
    </source>
</evidence>
<keyword evidence="2 6" id="KW-0479">Metal-binding</keyword>
<evidence type="ECO:0000256" key="5">
    <source>
        <dbReference type="PIRSR" id="PIRSR017434-1"/>
    </source>
</evidence>
<dbReference type="SUPFAM" id="SSF56784">
    <property type="entry name" value="HAD-like"/>
    <property type="match status" value="1"/>
</dbReference>
<dbReference type="PIRSF" id="PIRSF017434">
    <property type="entry name" value="Purine_5'-nucleotidase"/>
    <property type="match status" value="1"/>
</dbReference>
<feature type="binding site" evidence="6">
    <location>
        <position position="311"/>
    </location>
    <ligand>
        <name>Mg(2+)</name>
        <dbReference type="ChEBI" id="CHEBI:18420"/>
    </ligand>
</feature>
<accession>A0A8S1GXU1</accession>
<comment type="caution">
    <text evidence="8">The sequence shown here is derived from an EMBL/GenBank/DDBJ whole genome shotgun (WGS) entry which is preliminary data.</text>
</comment>
<proteinExistence type="inferred from homology"/>
<dbReference type="GO" id="GO:0046872">
    <property type="term" value="F:metal ion binding"/>
    <property type="evidence" value="ECO:0007669"/>
    <property type="project" value="UniProtKB-KW"/>
</dbReference>
<keyword evidence="4 6" id="KW-0460">Magnesium</keyword>
<dbReference type="InterPro" id="IPR016695">
    <property type="entry name" value="Pur_nucleotidase"/>
</dbReference>
<keyword evidence="3" id="KW-0378">Hydrolase</keyword>
<evidence type="ECO:0000256" key="1">
    <source>
        <dbReference type="ARBA" id="ARBA00009589"/>
    </source>
</evidence>
<dbReference type="EMBL" id="CAJGYM010000003">
    <property type="protein sequence ID" value="CAD6185980.1"/>
    <property type="molecule type" value="Genomic_DNA"/>
</dbReference>
<reference evidence="8" key="1">
    <citation type="submission" date="2020-10" db="EMBL/GenBank/DDBJ databases">
        <authorList>
            <person name="Kikuchi T."/>
        </authorList>
    </citation>
    <scope>NUCLEOTIDE SEQUENCE</scope>
    <source>
        <strain evidence="8">NKZ352</strain>
    </source>
</reference>
<feature type="binding site" evidence="6">
    <location>
        <position position="21"/>
    </location>
    <ligand>
        <name>Mg(2+)</name>
        <dbReference type="ChEBI" id="CHEBI:18420"/>
    </ligand>
</feature>
<dbReference type="PANTHER" id="PTHR12103:SF15">
    <property type="entry name" value="CYTOSOLIC PURINE 5'-NUCLEOTIDASE"/>
    <property type="match status" value="1"/>
</dbReference>
<organism evidence="8 9">
    <name type="scientific">Caenorhabditis auriculariae</name>
    <dbReference type="NCBI Taxonomy" id="2777116"/>
    <lineage>
        <taxon>Eukaryota</taxon>
        <taxon>Metazoa</taxon>
        <taxon>Ecdysozoa</taxon>
        <taxon>Nematoda</taxon>
        <taxon>Chromadorea</taxon>
        <taxon>Rhabditida</taxon>
        <taxon>Rhabditina</taxon>
        <taxon>Rhabditomorpha</taxon>
        <taxon>Rhabditoidea</taxon>
        <taxon>Rhabditidae</taxon>
        <taxon>Peloderinae</taxon>
        <taxon>Caenorhabditis</taxon>
    </lineage>
</organism>
<comment type="cofactor">
    <cofactor evidence="6">
        <name>Mg(2+)</name>
        <dbReference type="ChEBI" id="CHEBI:18420"/>
    </cofactor>
    <text evidence="6">Binds 1 Mg(2+) ion per subunit.</text>
</comment>
<name>A0A8S1GXU1_9PELO</name>
<dbReference type="Gene3D" id="3.40.50.1000">
    <property type="entry name" value="HAD superfamily/HAD-like"/>
    <property type="match status" value="1"/>
</dbReference>
<dbReference type="InterPro" id="IPR036412">
    <property type="entry name" value="HAD-like_sf"/>
</dbReference>
<gene>
    <name evidence="8" type="ORF">CAUJ_LOCUS1899</name>
</gene>
<comment type="similarity">
    <text evidence="1">Belongs to the 5'(3')-deoxyribonucleotidase family.</text>
</comment>
<feature type="binding site" evidence="6">
    <location>
        <position position="23"/>
    </location>
    <ligand>
        <name>GMP</name>
        <dbReference type="ChEBI" id="CHEBI:58115"/>
    </ligand>
</feature>
<dbReference type="NCBIfam" id="TIGR02244">
    <property type="entry name" value="HAD-IG-Ncltidse"/>
    <property type="match status" value="1"/>
</dbReference>
<evidence type="ECO:0000256" key="2">
    <source>
        <dbReference type="ARBA" id="ARBA00022723"/>
    </source>
</evidence>
<dbReference type="GO" id="GO:0008253">
    <property type="term" value="F:5'-nucleotidase activity"/>
    <property type="evidence" value="ECO:0007669"/>
    <property type="project" value="TreeGrafter"/>
</dbReference>
<protein>
    <submittedName>
        <fullName evidence="8">Uncharacterized protein</fullName>
    </submittedName>
</protein>
<evidence type="ECO:0000313" key="8">
    <source>
        <dbReference type="EMBL" id="CAD6185980.1"/>
    </source>
</evidence>
<evidence type="ECO:0000256" key="4">
    <source>
        <dbReference type="ARBA" id="ARBA00022842"/>
    </source>
</evidence>
<dbReference type="AlphaFoldDB" id="A0A8S1GXU1"/>
<evidence type="ECO:0000256" key="3">
    <source>
        <dbReference type="ARBA" id="ARBA00022801"/>
    </source>
</evidence>
<evidence type="ECO:0000256" key="6">
    <source>
        <dbReference type="PIRSR" id="PIRSR017434-2"/>
    </source>
</evidence>
<evidence type="ECO:0000256" key="7">
    <source>
        <dbReference type="SAM" id="MobiDB-lite"/>
    </source>
</evidence>
<dbReference type="InterPro" id="IPR023214">
    <property type="entry name" value="HAD_sf"/>
</dbReference>
<feature type="active site" description="Nucleophile" evidence="5">
    <location>
        <position position="21"/>
    </location>
</feature>
<feature type="region of interest" description="Disordered" evidence="7">
    <location>
        <begin position="363"/>
        <end position="389"/>
    </location>
</feature>
<dbReference type="InterPro" id="IPR008380">
    <property type="entry name" value="HAD-SF_hydro_IG_5-nucl"/>
</dbReference>
<dbReference type="Proteomes" id="UP000835052">
    <property type="component" value="Unassembled WGS sequence"/>
</dbReference>